<evidence type="ECO:0008006" key="4">
    <source>
        <dbReference type="Google" id="ProtNLM"/>
    </source>
</evidence>
<dbReference type="Proteomes" id="UP001501423">
    <property type="component" value="Unassembled WGS sequence"/>
</dbReference>
<evidence type="ECO:0000313" key="2">
    <source>
        <dbReference type="EMBL" id="GAA2910554.1"/>
    </source>
</evidence>
<feature type="signal peptide" evidence="1">
    <location>
        <begin position="1"/>
        <end position="17"/>
    </location>
</feature>
<name>A0ABN3WBU3_9ACTN</name>
<protein>
    <recommendedName>
        <fullName evidence="4">Lipoprotein</fullName>
    </recommendedName>
</protein>
<sequence length="227" mass="23899">MSAAVTAALACLVTAVAVTGCSDDGKTDTSSADQLLDDANATMNALKSVTVDIVNRTTEDGELSTRLTTDLDDTCTFTSSGASGSRLEQIRIDGSDYVRPNRAYLEKFGKRRPGTGQQEHWIKTPASESVPGDGLAQCTYEFASFGEADEKGGPTEVDGIPATSLEVADGEDGSFTFSIAAEGKPYILKVVHKDDERVVTTSFSAFDEPLDVRPPDAAKVLDMTGAG</sequence>
<keyword evidence="1" id="KW-0732">Signal</keyword>
<dbReference type="Gene3D" id="2.50.20.20">
    <property type="match status" value="1"/>
</dbReference>
<keyword evidence="3" id="KW-1185">Reference proteome</keyword>
<comment type="caution">
    <text evidence="2">The sequence shown here is derived from an EMBL/GenBank/DDBJ whole genome shotgun (WGS) entry which is preliminary data.</text>
</comment>
<reference evidence="2 3" key="1">
    <citation type="journal article" date="2019" name="Int. J. Syst. Evol. Microbiol.">
        <title>The Global Catalogue of Microorganisms (GCM) 10K type strain sequencing project: providing services to taxonomists for standard genome sequencing and annotation.</title>
        <authorList>
            <consortium name="The Broad Institute Genomics Platform"/>
            <consortium name="The Broad Institute Genome Sequencing Center for Infectious Disease"/>
            <person name="Wu L."/>
            <person name="Ma J."/>
        </authorList>
    </citation>
    <scope>NUCLEOTIDE SEQUENCE [LARGE SCALE GENOMIC DNA]</scope>
    <source>
        <strain evidence="2 3">JCM 9650</strain>
    </source>
</reference>
<proteinExistence type="predicted"/>
<organism evidence="2 3">
    <name type="scientific">Streptomyces erythrogriseus</name>
    <dbReference type="NCBI Taxonomy" id="284027"/>
    <lineage>
        <taxon>Bacteria</taxon>
        <taxon>Bacillati</taxon>
        <taxon>Actinomycetota</taxon>
        <taxon>Actinomycetes</taxon>
        <taxon>Kitasatosporales</taxon>
        <taxon>Streptomycetaceae</taxon>
        <taxon>Streptomyces</taxon>
        <taxon>Streptomyces griseoincarnatus group</taxon>
    </lineage>
</organism>
<feature type="chain" id="PRO_5045587814" description="Lipoprotein" evidence="1">
    <location>
        <begin position="18"/>
        <end position="227"/>
    </location>
</feature>
<dbReference type="EMBL" id="BAAAVA010000004">
    <property type="protein sequence ID" value="GAA2910554.1"/>
    <property type="molecule type" value="Genomic_DNA"/>
</dbReference>
<evidence type="ECO:0000256" key="1">
    <source>
        <dbReference type="SAM" id="SignalP"/>
    </source>
</evidence>
<accession>A0ABN3WBU3</accession>
<evidence type="ECO:0000313" key="3">
    <source>
        <dbReference type="Proteomes" id="UP001501423"/>
    </source>
</evidence>
<gene>
    <name evidence="2" type="ORF">GCM10010478_06460</name>
</gene>